<proteinExistence type="predicted"/>
<reference evidence="1 2" key="1">
    <citation type="submission" date="2024-07" db="EMBL/GenBank/DDBJ databases">
        <title>Description of Labrys sedimenti sp. nov., isolated from a diclofenac-degrading enrichment culture.</title>
        <authorList>
            <person name="Tancsics A."/>
            <person name="Csepanyi A."/>
        </authorList>
    </citation>
    <scope>NUCLEOTIDE SEQUENCE [LARGE SCALE GENOMIC DNA]</scope>
    <source>
        <strain evidence="1 2">LMG 23578</strain>
    </source>
</reference>
<name>A0ABV3PW51_9HYPH</name>
<evidence type="ECO:0000313" key="1">
    <source>
        <dbReference type="EMBL" id="MEW9309338.1"/>
    </source>
</evidence>
<dbReference type="Proteomes" id="UP001555786">
    <property type="component" value="Unassembled WGS sequence"/>
</dbReference>
<dbReference type="EMBL" id="JBFNQD010000013">
    <property type="protein sequence ID" value="MEW9309338.1"/>
    <property type="molecule type" value="Genomic_DNA"/>
</dbReference>
<organism evidence="1 2">
    <name type="scientific">Labrys neptuniae</name>
    <dbReference type="NCBI Taxonomy" id="376174"/>
    <lineage>
        <taxon>Bacteria</taxon>
        <taxon>Pseudomonadati</taxon>
        <taxon>Pseudomonadota</taxon>
        <taxon>Alphaproteobacteria</taxon>
        <taxon>Hyphomicrobiales</taxon>
        <taxon>Xanthobacteraceae</taxon>
        <taxon>Labrys</taxon>
    </lineage>
</organism>
<dbReference type="RefSeq" id="WP_367626073.1">
    <property type="nucleotide sequence ID" value="NZ_JBFNQD010000013.1"/>
</dbReference>
<evidence type="ECO:0000313" key="2">
    <source>
        <dbReference type="Proteomes" id="UP001555786"/>
    </source>
</evidence>
<sequence>MPVSFSTVVRPEFVKKRATRYRALGALRDAIVRFLARRAALADLRDQDDFALRDIGLARGDIEAAVYGRPIPPGGTKAS</sequence>
<accession>A0ABV3PW51</accession>
<comment type="caution">
    <text evidence="1">The sequence shown here is derived from an EMBL/GenBank/DDBJ whole genome shotgun (WGS) entry which is preliminary data.</text>
</comment>
<gene>
    <name evidence="1" type="ORF">ABXS05_27560</name>
</gene>
<protein>
    <submittedName>
        <fullName evidence="1">DUF1127 domain-containing protein</fullName>
    </submittedName>
</protein>
<keyword evidence="2" id="KW-1185">Reference proteome</keyword>